<feature type="compositionally biased region" description="Gly residues" evidence="2">
    <location>
        <begin position="44"/>
        <end position="53"/>
    </location>
</feature>
<accession>A0A2G1XLE7</accession>
<evidence type="ECO:0000313" key="4">
    <source>
        <dbReference type="Proteomes" id="UP000222531"/>
    </source>
</evidence>
<dbReference type="Pfam" id="PF05147">
    <property type="entry name" value="LANC_like"/>
    <property type="match status" value="1"/>
</dbReference>
<dbReference type="EMBL" id="NHZO01000112">
    <property type="protein sequence ID" value="PHQ52001.1"/>
    <property type="molecule type" value="Genomic_DNA"/>
</dbReference>
<reference evidence="3 4" key="1">
    <citation type="journal article" date="2017" name="Biochemistry">
        <title>Identification of the Biosynthetic Pathway for the Antibiotic Bicyclomycin.</title>
        <authorList>
            <person name="Patteson J."/>
            <person name="Cai W."/>
            <person name="Johnson R.A."/>
            <person name="Santa Maria K."/>
            <person name="Li B."/>
        </authorList>
    </citation>
    <scope>NUCLEOTIDE SEQUENCE [LARGE SCALE GENOMIC DNA]</scope>
    <source>
        <strain evidence="3 4">ATCC 21532</strain>
    </source>
</reference>
<evidence type="ECO:0000313" key="3">
    <source>
        <dbReference type="EMBL" id="PHQ52001.1"/>
    </source>
</evidence>
<keyword evidence="4" id="KW-1185">Reference proteome</keyword>
<comment type="caution">
    <text evidence="3">The sequence shown here is derived from an EMBL/GenBank/DDBJ whole genome shotgun (WGS) entry which is preliminary data.</text>
</comment>
<dbReference type="GO" id="GO:0046872">
    <property type="term" value="F:metal ion binding"/>
    <property type="evidence" value="ECO:0007669"/>
    <property type="project" value="UniProtKB-KW"/>
</dbReference>
<feature type="region of interest" description="Disordered" evidence="2">
    <location>
        <begin position="23"/>
        <end position="90"/>
    </location>
</feature>
<feature type="binding site" evidence="1">
    <location>
        <position position="348"/>
    </location>
    <ligand>
        <name>Zn(2+)</name>
        <dbReference type="ChEBI" id="CHEBI:29105"/>
    </ligand>
</feature>
<dbReference type="PRINTS" id="PR01955">
    <property type="entry name" value="LANCFRANKIA"/>
</dbReference>
<sequence length="488" mass="50734">MPAVEKLPVPDGTGSFREVGGFPENGGLPDSAHRSKNDAECCGESGGVRGGTAGIRREGRRSGPGRGRPAGGLRRCGVETSGDGSAAHGSSLADGYPGIALALLHAGRTLDEPRLVDAAQALLRRSAQATAEEPLAGPGLYAGTAGFASVLLDFSVYDRRYLPSLRRIADRLGEQIAATPRLEPGAGLPVSDFDVISGAAGQLAAAVRLSTALDASPGDPVRVAAERLTEYLLRLTEPDDRRRFGWFTSPDYYPAYPGYEDQAPHGMYNLGFAHGLPGVISALCAAAAAGIGGPGPAERLAQTTAWLVENRLRDEVPGAAWPNLLRADEETGLPVAPLGQHPARAAWCYGAPGIGIALLSASKVLGDTALEATAAGALQRVVDWAPDERTVFSPNLCHGHAGLLAVYRRAHAVTGSASFRAMAEDSLSAVLSLADEARPYVVTDEPRRGEFADDPGLLNGAAGVLLALCGALAPQAAEWDELFFLTRA</sequence>
<keyword evidence="1" id="KW-0479">Metal-binding</keyword>
<proteinExistence type="predicted"/>
<evidence type="ECO:0000256" key="2">
    <source>
        <dbReference type="SAM" id="MobiDB-lite"/>
    </source>
</evidence>
<dbReference type="PRINTS" id="PR01950">
    <property type="entry name" value="LANCSUPER"/>
</dbReference>
<dbReference type="Gene3D" id="1.50.10.20">
    <property type="match status" value="1"/>
</dbReference>
<dbReference type="InterPro" id="IPR007822">
    <property type="entry name" value="LANC-like"/>
</dbReference>
<dbReference type="SMART" id="SM01260">
    <property type="entry name" value="LANC_like"/>
    <property type="match status" value="1"/>
</dbReference>
<organism evidence="3 4">
    <name type="scientific">Streptomyces cinnamoneus</name>
    <name type="common">Streptoverticillium cinnamoneum</name>
    <dbReference type="NCBI Taxonomy" id="53446"/>
    <lineage>
        <taxon>Bacteria</taxon>
        <taxon>Bacillati</taxon>
        <taxon>Actinomycetota</taxon>
        <taxon>Actinomycetes</taxon>
        <taxon>Kitasatosporales</taxon>
        <taxon>Streptomycetaceae</taxon>
        <taxon>Streptomyces</taxon>
        <taxon>Streptomyces cinnamoneus group</taxon>
    </lineage>
</organism>
<dbReference type="InterPro" id="IPR033889">
    <property type="entry name" value="LanC"/>
</dbReference>
<evidence type="ECO:0000256" key="1">
    <source>
        <dbReference type="PIRSR" id="PIRSR607822-1"/>
    </source>
</evidence>
<dbReference type="Proteomes" id="UP000222531">
    <property type="component" value="Unassembled WGS sequence"/>
</dbReference>
<keyword evidence="1" id="KW-0862">Zinc</keyword>
<evidence type="ECO:0008006" key="5">
    <source>
        <dbReference type="Google" id="ProtNLM"/>
    </source>
</evidence>
<gene>
    <name evidence="3" type="ORF">BLA24_10220</name>
</gene>
<dbReference type="CDD" id="cd04793">
    <property type="entry name" value="LanC"/>
    <property type="match status" value="1"/>
</dbReference>
<dbReference type="GO" id="GO:0031179">
    <property type="term" value="P:peptide modification"/>
    <property type="evidence" value="ECO:0007669"/>
    <property type="project" value="InterPro"/>
</dbReference>
<feature type="binding site" evidence="1">
    <location>
        <position position="397"/>
    </location>
    <ligand>
        <name>Zn(2+)</name>
        <dbReference type="ChEBI" id="CHEBI:29105"/>
    </ligand>
</feature>
<name>A0A2G1XLE7_STRCJ</name>
<dbReference type="SUPFAM" id="SSF158745">
    <property type="entry name" value="LanC-like"/>
    <property type="match status" value="1"/>
</dbReference>
<dbReference type="AlphaFoldDB" id="A0A2G1XLE7"/>
<protein>
    <recommendedName>
        <fullName evidence="5">Lanthionine synthetase</fullName>
    </recommendedName>
</protein>
<feature type="binding site" evidence="1">
    <location>
        <position position="398"/>
    </location>
    <ligand>
        <name>Zn(2+)</name>
        <dbReference type="ChEBI" id="CHEBI:29105"/>
    </ligand>
</feature>